<dbReference type="PANTHER" id="PTHR15715">
    <property type="entry name" value="CENTROSOMAL PROTEIN OF 170 KDA"/>
    <property type="match status" value="1"/>
</dbReference>
<sequence>MTAVASPPTLSQHTRPAWGVSGHRGVQSIDAMNSEELNRMFMPRKSLQRNNSSSSISSTSSTSSASTVVGPGAQQPHTNGNTNGAPLSIAGAGDLGSWVNPAPRKQIRQGKGPWPPSKPDAQADFARMAAGRPQLMGMNGSGPMQPSPILQSQPQMATQQGMARPLTEPLPQGGQPVLYLLSLNGTFERKTISVPFSPDTLRIGRQTNAKTVPTPTNGFFDSKVLSRQHAEIWADRQGKIWIRDVKSSNGTFVNGTRLSQENRESEPHELQTGDHLELGIDIVSDDQKTVVHHKVAAKVEHAGFLNTSSNLLDMNFGDLDPSNAMMMQHSGGMPFRGRTGSQASVASNGRIVPGSGMMGAQSNGVQQQRAGFFFSPISTEQIVKKLQNEMRTARLQSQDLGRTGHFIGALLSKDDIKDMEKLEASEAPKSQMANGNGGPFMRVDNKARFSDPPAPPPQQPLPEKPDVPSLKRGITERPKTNVSSANVSPIRQDGNVSQILQLTEALNSAKKELETQTSRMRDLEEKLNKERQARELAEELARRLEETAATAQMNGAAVQPERGSEEPTLVLDQAFEPPADSPTSPEADTPTDDNTETLPPAPQVETIEASASQLHNQLESMVLEMKDLRQQLEVHKARAETAETERDADRQTLAEMAMQIRKDAESRETAAREKSRSRSRARSHETPDASSVASEDSKAMIRTPSTESGASAGQSTPAGPNDAPTLSRANTITPYTSQAGQLAHNQALANSMPYASMIGVVLLGMGLMAYINGWQPQPPRLER</sequence>
<organism evidence="4 5">
    <name type="scientific">Seiridium unicorne</name>
    <dbReference type="NCBI Taxonomy" id="138068"/>
    <lineage>
        <taxon>Eukaryota</taxon>
        <taxon>Fungi</taxon>
        <taxon>Dikarya</taxon>
        <taxon>Ascomycota</taxon>
        <taxon>Pezizomycotina</taxon>
        <taxon>Sordariomycetes</taxon>
        <taxon>Xylariomycetidae</taxon>
        <taxon>Amphisphaeriales</taxon>
        <taxon>Sporocadaceae</taxon>
        <taxon>Seiridium</taxon>
    </lineage>
</organism>
<dbReference type="CDD" id="cd22679">
    <property type="entry name" value="FHA_SLMAP"/>
    <property type="match status" value="1"/>
</dbReference>
<comment type="caution">
    <text evidence="4">The sequence shown here is derived from an EMBL/GenBank/DDBJ whole genome shotgun (WGS) entry which is preliminary data.</text>
</comment>
<feature type="compositionally biased region" description="Polar residues" evidence="1">
    <location>
        <begin position="480"/>
        <end position="489"/>
    </location>
</feature>
<dbReference type="InterPro" id="IPR000253">
    <property type="entry name" value="FHA_dom"/>
</dbReference>
<dbReference type="SMART" id="SM00240">
    <property type="entry name" value="FHA"/>
    <property type="match status" value="1"/>
</dbReference>
<dbReference type="SUPFAM" id="SSF49879">
    <property type="entry name" value="SMAD/FHA domain"/>
    <property type="match status" value="1"/>
</dbReference>
<feature type="compositionally biased region" description="Low complexity" evidence="1">
    <location>
        <begin position="52"/>
        <end position="67"/>
    </location>
</feature>
<reference evidence="4 5" key="1">
    <citation type="journal article" date="2024" name="J. Plant Pathol.">
        <title>Sequence and assembly of the genome of Seiridium unicorne, isolate CBS 538.82, causal agent of cypress canker disease.</title>
        <authorList>
            <person name="Scali E."/>
            <person name="Rocca G.D."/>
            <person name="Danti R."/>
            <person name="Garbelotto M."/>
            <person name="Barberini S."/>
            <person name="Baroncelli R."/>
            <person name="Emiliani G."/>
        </authorList>
    </citation>
    <scope>NUCLEOTIDE SEQUENCE [LARGE SCALE GENOMIC DNA]</scope>
    <source>
        <strain evidence="4 5">BM-138-508</strain>
    </source>
</reference>
<feature type="transmembrane region" description="Helical" evidence="2">
    <location>
        <begin position="754"/>
        <end position="773"/>
    </location>
</feature>
<dbReference type="Proteomes" id="UP001408356">
    <property type="component" value="Unassembled WGS sequence"/>
</dbReference>
<evidence type="ECO:0000259" key="3">
    <source>
        <dbReference type="PROSITE" id="PS50006"/>
    </source>
</evidence>
<dbReference type="PANTHER" id="PTHR15715:SF46">
    <property type="entry name" value="TO VACUOLE TARGETING VPS64, PUTATIVE (AFU_ORTHOLOGUE AFUA_2G02420)-RELATED"/>
    <property type="match status" value="1"/>
</dbReference>
<keyword evidence="2" id="KW-0472">Membrane</keyword>
<feature type="compositionally biased region" description="Polar residues" evidence="1">
    <location>
        <begin position="703"/>
        <end position="718"/>
    </location>
</feature>
<feature type="region of interest" description="Disordered" evidence="1">
    <location>
        <begin position="1"/>
        <end position="23"/>
    </location>
</feature>
<evidence type="ECO:0000313" key="4">
    <source>
        <dbReference type="EMBL" id="KAK9419390.1"/>
    </source>
</evidence>
<dbReference type="Gene3D" id="2.60.200.20">
    <property type="match status" value="1"/>
</dbReference>
<protein>
    <submittedName>
        <fullName evidence="4">FHA domain-containing protein</fullName>
    </submittedName>
</protein>
<feature type="compositionally biased region" description="Pro residues" evidence="1">
    <location>
        <begin position="452"/>
        <end position="462"/>
    </location>
</feature>
<dbReference type="InterPro" id="IPR051176">
    <property type="entry name" value="Cent_Immune-Sig_Mod"/>
</dbReference>
<feature type="region of interest" description="Disordered" evidence="1">
    <location>
        <begin position="547"/>
        <end position="615"/>
    </location>
</feature>
<feature type="region of interest" description="Disordered" evidence="1">
    <location>
        <begin position="661"/>
        <end position="729"/>
    </location>
</feature>
<gene>
    <name evidence="4" type="ORF">SUNI508_07365</name>
</gene>
<evidence type="ECO:0000313" key="5">
    <source>
        <dbReference type="Proteomes" id="UP001408356"/>
    </source>
</evidence>
<accession>A0ABR2UXK3</accession>
<name>A0ABR2UXK3_9PEZI</name>
<keyword evidence="2" id="KW-0812">Transmembrane</keyword>
<evidence type="ECO:0000256" key="2">
    <source>
        <dbReference type="SAM" id="Phobius"/>
    </source>
</evidence>
<feature type="region of interest" description="Disordered" evidence="1">
    <location>
        <begin position="424"/>
        <end position="489"/>
    </location>
</feature>
<feature type="compositionally biased region" description="Polar residues" evidence="1">
    <location>
        <begin position="75"/>
        <end position="85"/>
    </location>
</feature>
<feature type="compositionally biased region" description="Basic and acidic residues" evidence="1">
    <location>
        <begin position="661"/>
        <end position="687"/>
    </location>
</feature>
<dbReference type="InterPro" id="IPR008984">
    <property type="entry name" value="SMAD_FHA_dom_sf"/>
</dbReference>
<evidence type="ECO:0000256" key="1">
    <source>
        <dbReference type="SAM" id="MobiDB-lite"/>
    </source>
</evidence>
<keyword evidence="2" id="KW-1133">Transmembrane helix</keyword>
<feature type="domain" description="FHA" evidence="3">
    <location>
        <begin position="201"/>
        <end position="258"/>
    </location>
</feature>
<dbReference type="Pfam" id="PF00498">
    <property type="entry name" value="FHA"/>
    <property type="match status" value="1"/>
</dbReference>
<feature type="region of interest" description="Disordered" evidence="1">
    <location>
        <begin position="44"/>
        <end position="121"/>
    </location>
</feature>
<proteinExistence type="predicted"/>
<keyword evidence="5" id="KW-1185">Reference proteome</keyword>
<feature type="region of interest" description="Disordered" evidence="1">
    <location>
        <begin position="511"/>
        <end position="534"/>
    </location>
</feature>
<dbReference type="EMBL" id="JARVKF010000320">
    <property type="protein sequence ID" value="KAK9419390.1"/>
    <property type="molecule type" value="Genomic_DNA"/>
</dbReference>
<dbReference type="PROSITE" id="PS50006">
    <property type="entry name" value="FHA_DOMAIN"/>
    <property type="match status" value="1"/>
</dbReference>